<dbReference type="Pfam" id="PF04542">
    <property type="entry name" value="Sigma70_r2"/>
    <property type="match status" value="1"/>
</dbReference>
<keyword evidence="9" id="KW-1185">Reference proteome</keyword>
<dbReference type="NCBIfam" id="TIGR02980">
    <property type="entry name" value="SigBFG"/>
    <property type="match status" value="1"/>
</dbReference>
<evidence type="ECO:0000313" key="8">
    <source>
        <dbReference type="EMBL" id="MDI9241530.1"/>
    </source>
</evidence>
<dbReference type="InterPro" id="IPR007627">
    <property type="entry name" value="RNA_pol_sigma70_r2"/>
</dbReference>
<evidence type="ECO:0000256" key="5">
    <source>
        <dbReference type="RuleBase" id="RU362124"/>
    </source>
</evidence>
<evidence type="ECO:0000259" key="6">
    <source>
        <dbReference type="PROSITE" id="PS00715"/>
    </source>
</evidence>
<dbReference type="InterPro" id="IPR007630">
    <property type="entry name" value="RNA_pol_sigma70_r4"/>
</dbReference>
<dbReference type="Pfam" id="PF04545">
    <property type="entry name" value="Sigma70_r4"/>
    <property type="match status" value="1"/>
</dbReference>
<dbReference type="PANTHER" id="PTHR30385">
    <property type="entry name" value="SIGMA FACTOR F FLAGELLAR"/>
    <property type="match status" value="1"/>
</dbReference>
<dbReference type="Gene3D" id="1.20.120.1810">
    <property type="match status" value="1"/>
</dbReference>
<keyword evidence="3 5" id="KW-0238">DNA-binding</keyword>
<dbReference type="InterPro" id="IPR013324">
    <property type="entry name" value="RNA_pol_sigma_r3/r4-like"/>
</dbReference>
<evidence type="ECO:0000256" key="1">
    <source>
        <dbReference type="ARBA" id="ARBA00023015"/>
    </source>
</evidence>
<name>A0AAP4B9G5_9FIRM</name>
<evidence type="ECO:0000313" key="9">
    <source>
        <dbReference type="Proteomes" id="UP001300383"/>
    </source>
</evidence>
<feature type="domain" description="RNA polymerase sigma-70" evidence="7">
    <location>
        <begin position="207"/>
        <end position="233"/>
    </location>
</feature>
<comment type="similarity">
    <text evidence="5">Belongs to the sigma-70 factor family.</text>
</comment>
<dbReference type="EMBL" id="JASGBQ010000003">
    <property type="protein sequence ID" value="MDI9241530.1"/>
    <property type="molecule type" value="Genomic_DNA"/>
</dbReference>
<evidence type="ECO:0000256" key="4">
    <source>
        <dbReference type="ARBA" id="ARBA00023163"/>
    </source>
</evidence>
<proteinExistence type="inferred from homology"/>
<organism evidence="8 9">
    <name type="scientific">Fusibacillus kribbianus</name>
    <dbReference type="NCBI Taxonomy" id="3044208"/>
    <lineage>
        <taxon>Bacteria</taxon>
        <taxon>Bacillati</taxon>
        <taxon>Bacillota</taxon>
        <taxon>Clostridia</taxon>
        <taxon>Lachnospirales</taxon>
        <taxon>Lachnospiraceae</taxon>
        <taxon>Fusibacillus</taxon>
    </lineage>
</organism>
<comment type="function">
    <text evidence="5">Sigma factors are initiation factors that promote the attachment of RNA polymerase to specific initiation sites and are then released.</text>
</comment>
<evidence type="ECO:0000259" key="7">
    <source>
        <dbReference type="PROSITE" id="PS00716"/>
    </source>
</evidence>
<dbReference type="InterPro" id="IPR036388">
    <property type="entry name" value="WH-like_DNA-bd_sf"/>
</dbReference>
<sequence>MDETMELIQSAHAGDKEARDRLVADNMGLIWCVVRRFLGRGHEPEDLFQIGSIGLLKAIDKFDTSYDVRFSTYAVPMITGEIKRFLRDDGMIKISRSLKEMAARAGAEKERLGTSLGREPTLTELAASLQVEPMELAAAMESGAEVESLSKIIYHGDGNAICLIDKLEDMRQEDEGVLNRVVVAKLLEELPPQDARLITMRYYLDKTQTQVAQELGISQVQVSRMEKKILRTMRKKL</sequence>
<dbReference type="Gene3D" id="1.10.10.10">
    <property type="entry name" value="Winged helix-like DNA-binding domain superfamily/Winged helix DNA-binding domain"/>
    <property type="match status" value="2"/>
</dbReference>
<dbReference type="PROSITE" id="PS00716">
    <property type="entry name" value="SIGMA70_2"/>
    <property type="match status" value="1"/>
</dbReference>
<accession>A0AAP4B9G5</accession>
<dbReference type="Proteomes" id="UP001300383">
    <property type="component" value="Unassembled WGS sequence"/>
</dbReference>
<dbReference type="NCBIfam" id="TIGR02937">
    <property type="entry name" value="sigma70-ECF"/>
    <property type="match status" value="1"/>
</dbReference>
<dbReference type="InterPro" id="IPR013325">
    <property type="entry name" value="RNA_pol_sigma_r2"/>
</dbReference>
<dbReference type="GO" id="GO:0003677">
    <property type="term" value="F:DNA binding"/>
    <property type="evidence" value="ECO:0007669"/>
    <property type="project" value="UniProtKB-KW"/>
</dbReference>
<dbReference type="PANTHER" id="PTHR30385:SF4">
    <property type="entry name" value="RNA POLYMERASE SIGMA-E FACTOR"/>
    <property type="match status" value="1"/>
</dbReference>
<keyword evidence="2 5" id="KW-0731">Sigma factor</keyword>
<dbReference type="SUPFAM" id="SSF88946">
    <property type="entry name" value="Sigma2 domain of RNA polymerase sigma factors"/>
    <property type="match status" value="1"/>
</dbReference>
<comment type="caution">
    <text evidence="8">The sequence shown here is derived from an EMBL/GenBank/DDBJ whole genome shotgun (WGS) entry which is preliminary data.</text>
</comment>
<dbReference type="AlphaFoldDB" id="A0AAP4B9G5"/>
<dbReference type="GO" id="GO:0006352">
    <property type="term" value="P:DNA-templated transcription initiation"/>
    <property type="evidence" value="ECO:0007669"/>
    <property type="project" value="InterPro"/>
</dbReference>
<dbReference type="GO" id="GO:0016987">
    <property type="term" value="F:sigma factor activity"/>
    <property type="evidence" value="ECO:0007669"/>
    <property type="project" value="UniProtKB-KW"/>
</dbReference>
<dbReference type="InterPro" id="IPR000943">
    <property type="entry name" value="RNA_pol_sigma70"/>
</dbReference>
<evidence type="ECO:0000256" key="3">
    <source>
        <dbReference type="ARBA" id="ARBA00023125"/>
    </source>
</evidence>
<dbReference type="PROSITE" id="PS00715">
    <property type="entry name" value="SIGMA70_1"/>
    <property type="match status" value="1"/>
</dbReference>
<dbReference type="SUPFAM" id="SSF88659">
    <property type="entry name" value="Sigma3 and sigma4 domains of RNA polymerase sigma factors"/>
    <property type="match status" value="2"/>
</dbReference>
<dbReference type="CDD" id="cd06171">
    <property type="entry name" value="Sigma70_r4"/>
    <property type="match status" value="1"/>
</dbReference>
<keyword evidence="1 5" id="KW-0805">Transcription regulation</keyword>
<dbReference type="InterPro" id="IPR014322">
    <property type="entry name" value="RNA_pol_sigma-B/F/G"/>
</dbReference>
<keyword evidence="4 5" id="KW-0804">Transcription</keyword>
<evidence type="ECO:0000256" key="2">
    <source>
        <dbReference type="ARBA" id="ARBA00023082"/>
    </source>
</evidence>
<protein>
    <recommendedName>
        <fullName evidence="5">RNA polymerase sigma factor</fullName>
    </recommendedName>
</protein>
<gene>
    <name evidence="8" type="ORF">QJ036_03430</name>
</gene>
<dbReference type="InterPro" id="IPR014284">
    <property type="entry name" value="RNA_pol_sigma-70_dom"/>
</dbReference>
<dbReference type="PRINTS" id="PR00046">
    <property type="entry name" value="SIGMA70FCT"/>
</dbReference>
<dbReference type="NCBIfam" id="NF004052">
    <property type="entry name" value="PRK05572.1"/>
    <property type="match status" value="1"/>
</dbReference>
<feature type="domain" description="RNA polymerase sigma-70" evidence="6">
    <location>
        <begin position="46"/>
        <end position="59"/>
    </location>
</feature>
<reference evidence="8 9" key="1">
    <citation type="submission" date="2023-05" db="EMBL/GenBank/DDBJ databases">
        <title>[ruminococcus] sp. nov., isolated from a pig farm feces dump.</title>
        <authorList>
            <person name="Chang Y.-H."/>
        </authorList>
    </citation>
    <scope>NUCLEOTIDE SEQUENCE [LARGE SCALE GENOMIC DNA]</scope>
    <source>
        <strain evidence="8 9">YH-rum2234</strain>
    </source>
</reference>
<dbReference type="RefSeq" id="WP_283230038.1">
    <property type="nucleotide sequence ID" value="NZ_JASGBQ010000003.1"/>
</dbReference>